<evidence type="ECO:0000256" key="1">
    <source>
        <dbReference type="ARBA" id="ARBA00022490"/>
    </source>
</evidence>
<comment type="subcellular location">
    <subcellularLocation>
        <location evidence="3">Cytoplasm</location>
    </subcellularLocation>
</comment>
<dbReference type="AlphaFoldDB" id="A0A9X1Z335"/>
<comment type="function">
    <text evidence="3">Required for formate dehydrogenase (FDH) activity. Acts as a sulfur carrier protein that transfers sulfur from IscS to the molybdenum cofactor prior to its insertion into FDH.</text>
</comment>
<accession>A0A9X1Z335</accession>
<dbReference type="GO" id="GO:0097163">
    <property type="term" value="F:sulfur carrier activity"/>
    <property type="evidence" value="ECO:0007669"/>
    <property type="project" value="UniProtKB-UniRule"/>
</dbReference>
<dbReference type="PANTHER" id="PTHR30592">
    <property type="entry name" value="FORMATE DEHYDROGENASE"/>
    <property type="match status" value="1"/>
</dbReference>
<evidence type="ECO:0000256" key="3">
    <source>
        <dbReference type="HAMAP-Rule" id="MF_00187"/>
    </source>
</evidence>
<dbReference type="Proteomes" id="UP001139408">
    <property type="component" value="Unassembled WGS sequence"/>
</dbReference>
<dbReference type="GO" id="GO:0005737">
    <property type="term" value="C:cytoplasm"/>
    <property type="evidence" value="ECO:0007669"/>
    <property type="project" value="UniProtKB-SubCell"/>
</dbReference>
<dbReference type="SUPFAM" id="SSF53927">
    <property type="entry name" value="Cytidine deaminase-like"/>
    <property type="match status" value="1"/>
</dbReference>
<dbReference type="HAMAP" id="MF_00187">
    <property type="entry name" value="FdhD"/>
    <property type="match status" value="1"/>
</dbReference>
<dbReference type="GO" id="GO:0016783">
    <property type="term" value="F:sulfurtransferase activity"/>
    <property type="evidence" value="ECO:0007669"/>
    <property type="project" value="InterPro"/>
</dbReference>
<protein>
    <recommendedName>
        <fullName evidence="3">Sulfur carrier protein FdhD</fullName>
    </recommendedName>
</protein>
<reference evidence="4" key="1">
    <citation type="submission" date="2022-01" db="EMBL/GenBank/DDBJ databases">
        <title>Whole genome-based taxonomy of the Shewanellaceae.</title>
        <authorList>
            <person name="Martin-Rodriguez A.J."/>
        </authorList>
    </citation>
    <scope>NUCLEOTIDE SEQUENCE</scope>
    <source>
        <strain evidence="4">DSM 23803</strain>
    </source>
</reference>
<dbReference type="Gene3D" id="3.10.20.10">
    <property type="match status" value="1"/>
</dbReference>
<comment type="similarity">
    <text evidence="3">Belongs to the FdhD family.</text>
</comment>
<keyword evidence="5" id="KW-1185">Reference proteome</keyword>
<proteinExistence type="inferred from homology"/>
<keyword evidence="1 3" id="KW-0963">Cytoplasm</keyword>
<organism evidence="4 5">
    <name type="scientific">Shewanella algicola</name>
    <dbReference type="NCBI Taxonomy" id="640633"/>
    <lineage>
        <taxon>Bacteria</taxon>
        <taxon>Pseudomonadati</taxon>
        <taxon>Pseudomonadota</taxon>
        <taxon>Gammaproteobacteria</taxon>
        <taxon>Alteromonadales</taxon>
        <taxon>Shewanellaceae</taxon>
        <taxon>Shewanella</taxon>
    </lineage>
</organism>
<sequence length="269" mass="29351">MNASYKWSPSIEHLVEEAAAAINLNGINYAVMMITPDNIEDFAIGFLFSEAIIQHDHDVHDIQVSKSEHGFNIDVTIANRCLYALNNKKRRLVGATGCGICGVEAITHALPELTILPATRPIELLDVDALKLQIEEHQLKAQQSGAIHAALALNAQGNIIACREDIGRHNALDKLIGMLVRQSSSLPECNTLLMTSRCSSELIHKAVQLGVNNLISLASPSQLAVKLALKYNLNIIHIPKYSVPIYYSNFQTNVNLSSLPVSPFGAINV</sequence>
<gene>
    <name evidence="3 4" type="primary">fdhD</name>
    <name evidence="4" type="ORF">L2749_05915</name>
</gene>
<evidence type="ECO:0000256" key="2">
    <source>
        <dbReference type="ARBA" id="ARBA00023150"/>
    </source>
</evidence>
<evidence type="ECO:0000313" key="4">
    <source>
        <dbReference type="EMBL" id="MCL1104796.1"/>
    </source>
</evidence>
<keyword evidence="2 3" id="KW-0501">Molybdenum cofactor biosynthesis</keyword>
<dbReference type="InterPro" id="IPR003786">
    <property type="entry name" value="FdhD"/>
</dbReference>
<dbReference type="PANTHER" id="PTHR30592:SF1">
    <property type="entry name" value="SULFUR CARRIER PROTEIN FDHD"/>
    <property type="match status" value="1"/>
</dbReference>
<comment type="caution">
    <text evidence="4">The sequence shown here is derived from an EMBL/GenBank/DDBJ whole genome shotgun (WGS) entry which is preliminary data.</text>
</comment>
<evidence type="ECO:0000313" key="5">
    <source>
        <dbReference type="Proteomes" id="UP001139408"/>
    </source>
</evidence>
<dbReference type="InterPro" id="IPR016193">
    <property type="entry name" value="Cytidine_deaminase-like"/>
</dbReference>
<dbReference type="EMBL" id="JAKILJ010000010">
    <property type="protein sequence ID" value="MCL1104796.1"/>
    <property type="molecule type" value="Genomic_DNA"/>
</dbReference>
<dbReference type="PIRSF" id="PIRSF015626">
    <property type="entry name" value="FdhD"/>
    <property type="match status" value="1"/>
</dbReference>
<dbReference type="Gene3D" id="3.40.140.10">
    <property type="entry name" value="Cytidine Deaminase, domain 2"/>
    <property type="match status" value="1"/>
</dbReference>
<dbReference type="GO" id="GO:0006777">
    <property type="term" value="P:Mo-molybdopterin cofactor biosynthetic process"/>
    <property type="evidence" value="ECO:0007669"/>
    <property type="project" value="UniProtKB-UniRule"/>
</dbReference>
<dbReference type="Pfam" id="PF02634">
    <property type="entry name" value="FdhD-NarQ"/>
    <property type="match status" value="1"/>
</dbReference>
<name>A0A9X1Z335_9GAMM</name>
<dbReference type="RefSeq" id="WP_188926570.1">
    <property type="nucleotide sequence ID" value="NZ_BMQI01000047.1"/>
</dbReference>
<dbReference type="NCBIfam" id="TIGR00129">
    <property type="entry name" value="fdhD_narQ"/>
    <property type="match status" value="1"/>
</dbReference>
<comment type="caution">
    <text evidence="3">Lacks conserved residue(s) required for the propagation of feature annotation.</text>
</comment>
<feature type="active site" description="Cysteine persulfide intermediate" evidence="3">
    <location>
        <position position="98"/>
    </location>
</feature>